<dbReference type="AlphaFoldDB" id="A0A8B8ER02"/>
<keyword evidence="1" id="KW-0175">Coiled coil</keyword>
<dbReference type="KEGG" id="cvn:111136078"/>
<evidence type="ECO:0000313" key="5">
    <source>
        <dbReference type="RefSeq" id="XP_022342377.1"/>
    </source>
</evidence>
<evidence type="ECO:0000313" key="7">
    <source>
        <dbReference type="RefSeq" id="XP_022342380.1"/>
    </source>
</evidence>
<dbReference type="OrthoDB" id="10412483at2759"/>
<dbReference type="RefSeq" id="XP_022342380.1">
    <property type="nucleotide sequence ID" value="XM_022486672.1"/>
</dbReference>
<feature type="compositionally biased region" description="Basic residues" evidence="2">
    <location>
        <begin position="1"/>
        <end position="12"/>
    </location>
</feature>
<evidence type="ECO:0000256" key="2">
    <source>
        <dbReference type="SAM" id="MobiDB-lite"/>
    </source>
</evidence>
<reference evidence="4 5" key="1">
    <citation type="submission" date="2025-04" db="UniProtKB">
        <authorList>
            <consortium name="RefSeq"/>
        </authorList>
    </citation>
    <scope>IDENTIFICATION</scope>
    <source>
        <tissue evidence="4 5">Whole sample</tissue>
    </source>
</reference>
<dbReference type="Proteomes" id="UP000694844">
    <property type="component" value="Chromosome 5"/>
</dbReference>
<feature type="compositionally biased region" description="Basic and acidic residues" evidence="2">
    <location>
        <begin position="65"/>
        <end position="78"/>
    </location>
</feature>
<evidence type="ECO:0000256" key="1">
    <source>
        <dbReference type="SAM" id="Coils"/>
    </source>
</evidence>
<dbReference type="RefSeq" id="XP_022342376.1">
    <property type="nucleotide sequence ID" value="XM_022486668.1"/>
</dbReference>
<name>A0A8B8ER02_CRAVI</name>
<proteinExistence type="predicted"/>
<evidence type="ECO:0000313" key="4">
    <source>
        <dbReference type="RefSeq" id="XP_022342376.1"/>
    </source>
</evidence>
<feature type="compositionally biased region" description="Basic and acidic residues" evidence="2">
    <location>
        <begin position="13"/>
        <end position="24"/>
    </location>
</feature>
<evidence type="ECO:0000313" key="3">
    <source>
        <dbReference type="Proteomes" id="UP000694844"/>
    </source>
</evidence>
<keyword evidence="3" id="KW-1185">Reference proteome</keyword>
<protein>
    <submittedName>
        <fullName evidence="4 5">Uncharacterized protein LOC111136078 isoform X1</fullName>
    </submittedName>
</protein>
<feature type="compositionally biased region" description="Polar residues" evidence="2">
    <location>
        <begin position="41"/>
        <end position="62"/>
    </location>
</feature>
<feature type="coiled-coil region" evidence="1">
    <location>
        <begin position="180"/>
        <end position="207"/>
    </location>
</feature>
<gene>
    <name evidence="4 5 6 7" type="primary">LOC111136078</name>
</gene>
<dbReference type="RefSeq" id="XP_022342377.1">
    <property type="nucleotide sequence ID" value="XM_022486669.1"/>
</dbReference>
<evidence type="ECO:0000313" key="6">
    <source>
        <dbReference type="RefSeq" id="XP_022342378.1"/>
    </source>
</evidence>
<sequence>MAKVKFTKKNLQNRKELFPADKKSKISKQRSINQGKKRKLGNSSVNRSTKEQSSQSTISTVDRTGATHKDGPAEYGNDETRKVTFTKEQMENWNAMSEERFNDIARIIGTAKQFILNRSHGLYYDSVKSAINLLEKRLLAGLKKLRVPHHNPKALTKFKETTTKNLDQLELHESELEFTISKQTDACEKIQEELARIEATRERSQIHPFLHGHFESSLNLPVYKMNGT</sequence>
<dbReference type="GeneID" id="111136078"/>
<dbReference type="RefSeq" id="XP_022342378.1">
    <property type="nucleotide sequence ID" value="XM_022486670.1"/>
</dbReference>
<accession>A0A8B8ER02</accession>
<feature type="region of interest" description="Disordered" evidence="2">
    <location>
        <begin position="1"/>
        <end position="78"/>
    </location>
</feature>
<organism evidence="3 4">
    <name type="scientific">Crassostrea virginica</name>
    <name type="common">Eastern oyster</name>
    <dbReference type="NCBI Taxonomy" id="6565"/>
    <lineage>
        <taxon>Eukaryota</taxon>
        <taxon>Metazoa</taxon>
        <taxon>Spiralia</taxon>
        <taxon>Lophotrochozoa</taxon>
        <taxon>Mollusca</taxon>
        <taxon>Bivalvia</taxon>
        <taxon>Autobranchia</taxon>
        <taxon>Pteriomorphia</taxon>
        <taxon>Ostreida</taxon>
        <taxon>Ostreoidea</taxon>
        <taxon>Ostreidae</taxon>
        <taxon>Crassostrea</taxon>
    </lineage>
</organism>